<organism evidence="1 2">
    <name type="scientific">Paxillus involutus ATCC 200175</name>
    <dbReference type="NCBI Taxonomy" id="664439"/>
    <lineage>
        <taxon>Eukaryota</taxon>
        <taxon>Fungi</taxon>
        <taxon>Dikarya</taxon>
        <taxon>Basidiomycota</taxon>
        <taxon>Agaricomycotina</taxon>
        <taxon>Agaricomycetes</taxon>
        <taxon>Agaricomycetidae</taxon>
        <taxon>Boletales</taxon>
        <taxon>Paxilineae</taxon>
        <taxon>Paxillaceae</taxon>
        <taxon>Paxillus</taxon>
    </lineage>
</organism>
<accession>A0A0C9SMT1</accession>
<feature type="non-terminal residue" evidence="1">
    <location>
        <position position="96"/>
    </location>
</feature>
<dbReference type="EMBL" id="KN820193">
    <property type="protein sequence ID" value="KIJ06714.1"/>
    <property type="molecule type" value="Genomic_DNA"/>
</dbReference>
<keyword evidence="2" id="KW-1185">Reference proteome</keyword>
<protein>
    <recommendedName>
        <fullName evidence="3">Reverse transcriptase zinc-binding domain-containing protein</fullName>
    </recommendedName>
</protein>
<dbReference type="AlphaFoldDB" id="A0A0C9SMT1"/>
<dbReference type="Proteomes" id="UP000053647">
    <property type="component" value="Unassembled WGS sequence"/>
</dbReference>
<reference evidence="1 2" key="1">
    <citation type="submission" date="2014-06" db="EMBL/GenBank/DDBJ databases">
        <authorList>
            <consortium name="DOE Joint Genome Institute"/>
            <person name="Kuo A."/>
            <person name="Kohler A."/>
            <person name="Nagy L.G."/>
            <person name="Floudas D."/>
            <person name="Copeland A."/>
            <person name="Barry K.W."/>
            <person name="Cichocki N."/>
            <person name="Veneault-Fourrey C."/>
            <person name="LaButti K."/>
            <person name="Lindquist E.A."/>
            <person name="Lipzen A."/>
            <person name="Lundell T."/>
            <person name="Morin E."/>
            <person name="Murat C."/>
            <person name="Sun H."/>
            <person name="Tunlid A."/>
            <person name="Henrissat B."/>
            <person name="Grigoriev I.V."/>
            <person name="Hibbett D.S."/>
            <person name="Martin F."/>
            <person name="Nordberg H.P."/>
            <person name="Cantor M.N."/>
            <person name="Hua S.X."/>
        </authorList>
    </citation>
    <scope>NUCLEOTIDE SEQUENCE [LARGE SCALE GENOMIC DNA]</scope>
    <source>
        <strain evidence="1 2">ATCC 200175</strain>
    </source>
</reference>
<dbReference type="HOGENOM" id="CLU_146165_0_0_1"/>
<dbReference type="OrthoDB" id="3267074at2759"/>
<name>A0A0C9SMT1_PAXIN</name>
<gene>
    <name evidence="1" type="ORF">PAXINDRAFT_26620</name>
</gene>
<evidence type="ECO:0000313" key="1">
    <source>
        <dbReference type="EMBL" id="KIJ06714.1"/>
    </source>
</evidence>
<feature type="non-terminal residue" evidence="1">
    <location>
        <position position="1"/>
    </location>
</feature>
<sequence length="96" mass="11064">IFQLRTGHIPLNKHLHCTARVGSLKCPNCHTRDKTVLHFLLECPASAYRNHRHRLKIKLKRKAGQISSLLSNEKCVKETLRFIHGTKRFSTTHGDL</sequence>
<evidence type="ECO:0000313" key="2">
    <source>
        <dbReference type="Proteomes" id="UP000053647"/>
    </source>
</evidence>
<reference evidence="2" key="2">
    <citation type="submission" date="2015-01" db="EMBL/GenBank/DDBJ databases">
        <title>Evolutionary Origins and Diversification of the Mycorrhizal Mutualists.</title>
        <authorList>
            <consortium name="DOE Joint Genome Institute"/>
            <consortium name="Mycorrhizal Genomics Consortium"/>
            <person name="Kohler A."/>
            <person name="Kuo A."/>
            <person name="Nagy L.G."/>
            <person name="Floudas D."/>
            <person name="Copeland A."/>
            <person name="Barry K.W."/>
            <person name="Cichocki N."/>
            <person name="Veneault-Fourrey C."/>
            <person name="LaButti K."/>
            <person name="Lindquist E.A."/>
            <person name="Lipzen A."/>
            <person name="Lundell T."/>
            <person name="Morin E."/>
            <person name="Murat C."/>
            <person name="Riley R."/>
            <person name="Ohm R."/>
            <person name="Sun H."/>
            <person name="Tunlid A."/>
            <person name="Henrissat B."/>
            <person name="Grigoriev I.V."/>
            <person name="Hibbett D.S."/>
            <person name="Martin F."/>
        </authorList>
    </citation>
    <scope>NUCLEOTIDE SEQUENCE [LARGE SCALE GENOMIC DNA]</scope>
    <source>
        <strain evidence="2">ATCC 200175</strain>
    </source>
</reference>
<proteinExistence type="predicted"/>
<evidence type="ECO:0008006" key="3">
    <source>
        <dbReference type="Google" id="ProtNLM"/>
    </source>
</evidence>